<dbReference type="NCBIfam" id="NF003843">
    <property type="entry name" value="PRK05422.1"/>
    <property type="match status" value="1"/>
</dbReference>
<evidence type="ECO:0000256" key="2">
    <source>
        <dbReference type="ARBA" id="ARBA00022884"/>
    </source>
</evidence>
<keyword evidence="5" id="KW-1185">Reference proteome</keyword>
<dbReference type="InterPro" id="IPR020081">
    <property type="entry name" value="SsrA-bd_prot_CS"/>
</dbReference>
<dbReference type="NCBIfam" id="TIGR00086">
    <property type="entry name" value="smpB"/>
    <property type="match status" value="1"/>
</dbReference>
<dbReference type="GO" id="GO:0070930">
    <property type="term" value="P:trans-translation-dependent protein tagging"/>
    <property type="evidence" value="ECO:0007669"/>
    <property type="project" value="TreeGrafter"/>
</dbReference>
<dbReference type="SUPFAM" id="SSF74982">
    <property type="entry name" value="Small protein B (SmpB)"/>
    <property type="match status" value="1"/>
</dbReference>
<protein>
    <recommendedName>
        <fullName evidence="3">SsrA-binding protein</fullName>
    </recommendedName>
    <alternativeName>
        <fullName evidence="3">Small protein B</fullName>
    </alternativeName>
</protein>
<dbReference type="EMBL" id="FTPL01000004">
    <property type="protein sequence ID" value="SIT91325.1"/>
    <property type="molecule type" value="Genomic_DNA"/>
</dbReference>
<dbReference type="InterPro" id="IPR000037">
    <property type="entry name" value="SsrA-bd_prot"/>
</dbReference>
<dbReference type="STRING" id="550447.SAMN05428946_2657"/>
<proteinExistence type="inferred from homology"/>
<dbReference type="PANTHER" id="PTHR30308:SF2">
    <property type="entry name" value="SSRA-BINDING PROTEIN"/>
    <property type="match status" value="1"/>
</dbReference>
<dbReference type="InterPro" id="IPR023620">
    <property type="entry name" value="SmpB"/>
</dbReference>
<dbReference type="CDD" id="cd09294">
    <property type="entry name" value="SmpB"/>
    <property type="match status" value="1"/>
</dbReference>
<dbReference type="GO" id="GO:0005829">
    <property type="term" value="C:cytosol"/>
    <property type="evidence" value="ECO:0007669"/>
    <property type="project" value="TreeGrafter"/>
</dbReference>
<dbReference type="GO" id="GO:0003723">
    <property type="term" value="F:RNA binding"/>
    <property type="evidence" value="ECO:0007669"/>
    <property type="project" value="UniProtKB-UniRule"/>
</dbReference>
<name>A0A1U7PPY5_9BACI</name>
<comment type="subcellular location">
    <subcellularLocation>
        <location evidence="3">Cytoplasm</location>
    </subcellularLocation>
    <text evidence="3">The tmRNA-SmpB complex associates with stalled 70S ribosomes.</text>
</comment>
<evidence type="ECO:0000313" key="5">
    <source>
        <dbReference type="Proteomes" id="UP000187550"/>
    </source>
</evidence>
<keyword evidence="1 3" id="KW-0963">Cytoplasm</keyword>
<dbReference type="Proteomes" id="UP000187550">
    <property type="component" value="Unassembled WGS sequence"/>
</dbReference>
<dbReference type="RefSeq" id="WP_076759538.1">
    <property type="nucleotide sequence ID" value="NZ_FTPL01000004.1"/>
</dbReference>
<gene>
    <name evidence="3" type="primary">smpB</name>
    <name evidence="4" type="ORF">SAMN05428946_2657</name>
</gene>
<sequence>MAKNHDSRVLAQNKKASHDYFIEDTIEAGIVLQGTEIKSVRNGKVQLRDAFVRIRNNEAWISNMHISPYEQGNRFNHEPLRSRKLLLHKKQINELIGKTKEQGFAIIPLKMYVKNGYAKVLIGIAKGKKKYDKREDLKKKEAKREVERAFKARQQY</sequence>
<dbReference type="PROSITE" id="PS01317">
    <property type="entry name" value="SSRP"/>
    <property type="match status" value="1"/>
</dbReference>
<comment type="similarity">
    <text evidence="3">Belongs to the SmpB family.</text>
</comment>
<evidence type="ECO:0000256" key="1">
    <source>
        <dbReference type="ARBA" id="ARBA00022490"/>
    </source>
</evidence>
<dbReference type="HAMAP" id="MF_00023">
    <property type="entry name" value="SmpB"/>
    <property type="match status" value="1"/>
</dbReference>
<dbReference type="AlphaFoldDB" id="A0A1U7PPY5"/>
<dbReference type="OrthoDB" id="9805462at2"/>
<accession>A0A1U7PPY5</accession>
<dbReference type="Pfam" id="PF01668">
    <property type="entry name" value="SmpB"/>
    <property type="match status" value="1"/>
</dbReference>
<dbReference type="Gene3D" id="2.40.280.10">
    <property type="match status" value="1"/>
</dbReference>
<organism evidence="4 5">
    <name type="scientific">Edaphobacillus lindanitolerans</name>
    <dbReference type="NCBI Taxonomy" id="550447"/>
    <lineage>
        <taxon>Bacteria</taxon>
        <taxon>Bacillati</taxon>
        <taxon>Bacillota</taxon>
        <taxon>Bacilli</taxon>
        <taxon>Bacillales</taxon>
        <taxon>Bacillaceae</taxon>
        <taxon>Edaphobacillus</taxon>
    </lineage>
</organism>
<reference evidence="5" key="1">
    <citation type="submission" date="2017-01" db="EMBL/GenBank/DDBJ databases">
        <authorList>
            <person name="Varghese N."/>
            <person name="Submissions S."/>
        </authorList>
    </citation>
    <scope>NUCLEOTIDE SEQUENCE [LARGE SCALE GENOMIC DNA]</scope>
    <source>
        <strain evidence="5">MNA4</strain>
    </source>
</reference>
<dbReference type="GO" id="GO:0070929">
    <property type="term" value="P:trans-translation"/>
    <property type="evidence" value="ECO:0007669"/>
    <property type="project" value="UniProtKB-UniRule"/>
</dbReference>
<dbReference type="PANTHER" id="PTHR30308">
    <property type="entry name" value="TMRNA-BINDING COMPONENT OF TRANS-TRANSLATION TAGGING COMPLEX"/>
    <property type="match status" value="1"/>
</dbReference>
<keyword evidence="2 3" id="KW-0694">RNA-binding</keyword>
<evidence type="ECO:0000256" key="3">
    <source>
        <dbReference type="HAMAP-Rule" id="MF_00023"/>
    </source>
</evidence>
<comment type="function">
    <text evidence="3">Required for rescue of stalled ribosomes mediated by trans-translation. Binds to transfer-messenger RNA (tmRNA), required for stable association of tmRNA with ribosomes. tmRNA and SmpB together mimic tRNA shape, replacing the anticodon stem-loop with SmpB. tmRNA is encoded by the ssrA gene; the 2 termini fold to resemble tRNA(Ala) and it encodes a 'tag peptide', a short internal open reading frame. During trans-translation Ala-aminoacylated tmRNA acts like a tRNA, entering the A-site of stalled ribosomes, displacing the stalled mRNA. The ribosome then switches to translate the ORF on the tmRNA; the nascent peptide is terminated with the 'tag peptide' encoded by the tmRNA and targeted for degradation. The ribosome is freed to recommence translation, which seems to be the essential function of trans-translation.</text>
</comment>
<evidence type="ECO:0000313" key="4">
    <source>
        <dbReference type="EMBL" id="SIT91325.1"/>
    </source>
</evidence>